<evidence type="ECO:0000313" key="3">
    <source>
        <dbReference type="Proteomes" id="UP000231658"/>
    </source>
</evidence>
<accession>A0A1C3RDL3</accession>
<dbReference type="Pfam" id="PF12974">
    <property type="entry name" value="Phosphonate-bd"/>
    <property type="match status" value="1"/>
</dbReference>
<keyword evidence="3" id="KW-1185">Reference proteome</keyword>
<reference evidence="2 3" key="1">
    <citation type="submission" date="2016-07" db="EMBL/GenBank/DDBJ databases">
        <authorList>
            <person name="Lefevre C.T."/>
        </authorList>
    </citation>
    <scope>NUCLEOTIDE SEQUENCE [LARGE SCALE GENOMIC DNA]</scope>
    <source>
        <strain evidence="2">PR1</strain>
    </source>
</reference>
<dbReference type="EMBL" id="FLYE01000001">
    <property type="protein sequence ID" value="SCA55332.1"/>
    <property type="molecule type" value="Genomic_DNA"/>
</dbReference>
<dbReference type="CDD" id="cd01071">
    <property type="entry name" value="PBP2_PhnD_like"/>
    <property type="match status" value="1"/>
</dbReference>
<name>A0A1C3RDL3_9PROT</name>
<sequence>MNKFLKLMAVFVSCSTITTVSFASDKVYTFSVVPQQSASKTAAIWKPILKYLSDKTGQKFKLSTAKNIPTFEKRLEEEKADFSYMNPYHYTVYHERSGYNAIARAKDKRIKGVVVVQKDSPLQKLEELDGHTLAFPSPAAFAASLLPRGFMKANGINITPKYVSSHDSVYLNVVKGRMVAGGGIVRTFKNTKQHVRDNLRVLWTTDGYTPHAIAAHKRVDGELVKAVQQALVDLGSTEQGLAMVGKMKLKGFIAAQDADWNDVRSLKLNEL</sequence>
<organism evidence="2 3">
    <name type="scientific">Candidatus Terasakiella magnetica</name>
    <dbReference type="NCBI Taxonomy" id="1867952"/>
    <lineage>
        <taxon>Bacteria</taxon>
        <taxon>Pseudomonadati</taxon>
        <taxon>Pseudomonadota</taxon>
        <taxon>Alphaproteobacteria</taxon>
        <taxon>Rhodospirillales</taxon>
        <taxon>Terasakiellaceae</taxon>
        <taxon>Terasakiella</taxon>
    </lineage>
</organism>
<gene>
    <name evidence="2" type="ORF">MTBPR1_10579</name>
</gene>
<dbReference type="STRING" id="1867952.MTBPR1_10579"/>
<dbReference type="PANTHER" id="PTHR35841">
    <property type="entry name" value="PHOSPHONATES-BINDING PERIPLASMIC PROTEIN"/>
    <property type="match status" value="1"/>
</dbReference>
<dbReference type="PANTHER" id="PTHR35841:SF1">
    <property type="entry name" value="PHOSPHONATES-BINDING PERIPLASMIC PROTEIN"/>
    <property type="match status" value="1"/>
</dbReference>
<keyword evidence="1" id="KW-0732">Signal</keyword>
<protein>
    <submittedName>
        <fullName evidence="2">Periplasmic binding protein-related protein</fullName>
    </submittedName>
</protein>
<feature type="signal peptide" evidence="1">
    <location>
        <begin position="1"/>
        <end position="23"/>
    </location>
</feature>
<dbReference type="OrthoDB" id="5343002at2"/>
<feature type="chain" id="PRO_5008680651" evidence="1">
    <location>
        <begin position="24"/>
        <end position="271"/>
    </location>
</feature>
<dbReference type="SUPFAM" id="SSF53850">
    <property type="entry name" value="Periplasmic binding protein-like II"/>
    <property type="match status" value="1"/>
</dbReference>
<dbReference type="Gene3D" id="3.40.190.10">
    <property type="entry name" value="Periplasmic binding protein-like II"/>
    <property type="match status" value="2"/>
</dbReference>
<evidence type="ECO:0000313" key="2">
    <source>
        <dbReference type="EMBL" id="SCA55332.1"/>
    </source>
</evidence>
<evidence type="ECO:0000256" key="1">
    <source>
        <dbReference type="SAM" id="SignalP"/>
    </source>
</evidence>
<dbReference type="Proteomes" id="UP000231658">
    <property type="component" value="Unassembled WGS sequence"/>
</dbReference>
<proteinExistence type="predicted"/>
<dbReference type="RefSeq" id="WP_069186015.1">
    <property type="nucleotide sequence ID" value="NZ_FLYE01000001.1"/>
</dbReference>
<dbReference type="AlphaFoldDB" id="A0A1C3RDL3"/>